<dbReference type="InterPro" id="IPR004556">
    <property type="entry name" value="HemK-like"/>
</dbReference>
<comment type="function">
    <text evidence="5">Methylates the class 1 translation termination release factors RF1/PrfA and RF2/PrfB on the glutamine residue of the universally conserved GGQ motif.</text>
</comment>
<dbReference type="EMBL" id="FBWC01000030">
    <property type="protein sequence ID" value="CUX62474.1"/>
    <property type="molecule type" value="Genomic_DNA"/>
</dbReference>
<reference evidence="8 9" key="1">
    <citation type="submission" date="2016-01" db="EMBL/GenBank/DDBJ databases">
        <authorList>
            <person name="Oliw E.H."/>
        </authorList>
    </citation>
    <scope>NUCLEOTIDE SEQUENCE [LARGE SCALE GENOMIC DNA]</scope>
    <source>
        <strain evidence="8 9">Kerr 14</strain>
    </source>
</reference>
<evidence type="ECO:0000259" key="7">
    <source>
        <dbReference type="Pfam" id="PF17827"/>
    </source>
</evidence>
<dbReference type="AlphaFoldDB" id="A0A1S7S4W4"/>
<dbReference type="PROSITE" id="PS00092">
    <property type="entry name" value="N6_MTASE"/>
    <property type="match status" value="1"/>
</dbReference>
<comment type="catalytic activity">
    <reaction evidence="4 5">
        <text>L-glutaminyl-[peptide chain release factor] + S-adenosyl-L-methionine = N(5)-methyl-L-glutaminyl-[peptide chain release factor] + S-adenosyl-L-homocysteine + H(+)</text>
        <dbReference type="Rhea" id="RHEA:42896"/>
        <dbReference type="Rhea" id="RHEA-COMP:10271"/>
        <dbReference type="Rhea" id="RHEA-COMP:10272"/>
        <dbReference type="ChEBI" id="CHEBI:15378"/>
        <dbReference type="ChEBI" id="CHEBI:30011"/>
        <dbReference type="ChEBI" id="CHEBI:57856"/>
        <dbReference type="ChEBI" id="CHEBI:59789"/>
        <dbReference type="ChEBI" id="CHEBI:61891"/>
        <dbReference type="EC" id="2.1.1.297"/>
    </reaction>
</comment>
<feature type="domain" description="Release factor glutamine methyltransferase N-terminal" evidence="7">
    <location>
        <begin position="12"/>
        <end position="81"/>
    </location>
</feature>
<organism evidence="8 9">
    <name type="scientific">Agrobacterium tumefaciens str. Kerr 14</name>
    <dbReference type="NCBI Taxonomy" id="1183424"/>
    <lineage>
        <taxon>Bacteria</taxon>
        <taxon>Pseudomonadati</taxon>
        <taxon>Pseudomonadota</taxon>
        <taxon>Alphaproteobacteria</taxon>
        <taxon>Hyphomicrobiales</taxon>
        <taxon>Rhizobiaceae</taxon>
        <taxon>Rhizobium/Agrobacterium group</taxon>
        <taxon>Agrobacterium</taxon>
        <taxon>Agrobacterium tumefaciens complex</taxon>
    </lineage>
</organism>
<proteinExistence type="inferred from homology"/>
<dbReference type="InterPro" id="IPR019874">
    <property type="entry name" value="RF_methyltr_PrmC"/>
</dbReference>
<dbReference type="NCBIfam" id="TIGR00536">
    <property type="entry name" value="hemK_fam"/>
    <property type="match status" value="1"/>
</dbReference>
<dbReference type="Gene3D" id="1.10.8.10">
    <property type="entry name" value="DNA helicase RuvA subunit, C-terminal domain"/>
    <property type="match status" value="1"/>
</dbReference>
<feature type="domain" description="Methyltransferase small" evidence="6">
    <location>
        <begin position="110"/>
        <end position="200"/>
    </location>
</feature>
<dbReference type="GeneID" id="92926513"/>
<dbReference type="GO" id="GO:0102559">
    <property type="term" value="F:peptide chain release factor N(5)-glutamine methyltransferase activity"/>
    <property type="evidence" value="ECO:0007669"/>
    <property type="project" value="UniProtKB-EC"/>
</dbReference>
<dbReference type="InterPro" id="IPR007848">
    <property type="entry name" value="Small_mtfrase_dom"/>
</dbReference>
<evidence type="ECO:0000259" key="6">
    <source>
        <dbReference type="Pfam" id="PF05175"/>
    </source>
</evidence>
<keyword evidence="1 5" id="KW-0489">Methyltransferase</keyword>
<dbReference type="HAMAP" id="MF_02126">
    <property type="entry name" value="RF_methyltr_PrmC"/>
    <property type="match status" value="1"/>
</dbReference>
<dbReference type="PANTHER" id="PTHR18895:SF74">
    <property type="entry name" value="MTRF1L RELEASE FACTOR GLUTAMINE METHYLTRANSFERASE"/>
    <property type="match status" value="1"/>
</dbReference>
<dbReference type="Pfam" id="PF17827">
    <property type="entry name" value="PrmC_N"/>
    <property type="match status" value="1"/>
</dbReference>
<dbReference type="GO" id="GO:0032259">
    <property type="term" value="P:methylation"/>
    <property type="evidence" value="ECO:0007669"/>
    <property type="project" value="UniProtKB-KW"/>
</dbReference>
<dbReference type="InterPro" id="IPR029063">
    <property type="entry name" value="SAM-dependent_MTases_sf"/>
</dbReference>
<protein>
    <recommendedName>
        <fullName evidence="5">Release factor glutamine methyltransferase</fullName>
        <shortName evidence="5">RF MTase</shortName>
        <ecNumber evidence="5">2.1.1.297</ecNumber>
    </recommendedName>
    <alternativeName>
        <fullName evidence="5">N5-glutamine methyltransferase PrmC</fullName>
    </alternativeName>
    <alternativeName>
        <fullName evidence="5">Protein-(glutamine-N5) MTase PrmC</fullName>
    </alternativeName>
    <alternativeName>
        <fullName evidence="5">Protein-glutamine N-methyltransferase PrmC</fullName>
    </alternativeName>
</protein>
<dbReference type="CDD" id="cd02440">
    <property type="entry name" value="AdoMet_MTases"/>
    <property type="match status" value="1"/>
</dbReference>
<dbReference type="NCBIfam" id="TIGR03534">
    <property type="entry name" value="RF_mod_PrmC"/>
    <property type="match status" value="1"/>
</dbReference>
<comment type="similarity">
    <text evidence="5">Belongs to the protein N5-glutamine methyltransferase family. PrmC subfamily.</text>
</comment>
<keyword evidence="2 5" id="KW-0808">Transferase</keyword>
<evidence type="ECO:0000313" key="9">
    <source>
        <dbReference type="Proteomes" id="UP000191897"/>
    </source>
</evidence>
<evidence type="ECO:0000256" key="5">
    <source>
        <dbReference type="HAMAP-Rule" id="MF_02126"/>
    </source>
</evidence>
<feature type="binding site" evidence="5">
    <location>
        <position position="153"/>
    </location>
    <ligand>
        <name>S-adenosyl-L-methionine</name>
        <dbReference type="ChEBI" id="CHEBI:59789"/>
    </ligand>
</feature>
<dbReference type="Pfam" id="PF05175">
    <property type="entry name" value="MTS"/>
    <property type="match status" value="1"/>
</dbReference>
<gene>
    <name evidence="5" type="primary">prmC</name>
    <name evidence="8" type="ORF">AGR4C_Lc80131</name>
</gene>
<dbReference type="SUPFAM" id="SSF53335">
    <property type="entry name" value="S-adenosyl-L-methionine-dependent methyltransferases"/>
    <property type="match status" value="1"/>
</dbReference>
<dbReference type="EC" id="2.1.1.297" evidence="5"/>
<sequence length="289" mass="31136">MSTAGEASVASALAAARKRLQAAGIDDPLLDARLLIAEVIDFSLTDFVMKPDRVVTPEESARIATMIERRANGEPVHRILGHREFHGLDLLLSKETLEPRPDTEVLVDTLLPELKKAISAKGSARILDMGTGTGAICLALLKECPDATGIGSDISADALETAARNAARNDLGARFETIRSDWFEKISGSFDIIVSNPPYIRTDIVATLDQEVRNHDPMAALDGGQDGLAPYRLIAADAGRFLVENGIVGVEIGFDQRLDVSAIFASHGFSLLDAVKDYGGNDRVLTFRR</sequence>
<dbReference type="GO" id="GO:0003676">
    <property type="term" value="F:nucleic acid binding"/>
    <property type="evidence" value="ECO:0007669"/>
    <property type="project" value="InterPro"/>
</dbReference>
<feature type="binding site" evidence="5">
    <location>
        <position position="182"/>
    </location>
    <ligand>
        <name>S-adenosyl-L-methionine</name>
        <dbReference type="ChEBI" id="CHEBI:59789"/>
    </ligand>
</feature>
<evidence type="ECO:0000256" key="2">
    <source>
        <dbReference type="ARBA" id="ARBA00022679"/>
    </source>
</evidence>
<accession>A0A1S7S4W4</accession>
<evidence type="ECO:0000256" key="1">
    <source>
        <dbReference type="ARBA" id="ARBA00022603"/>
    </source>
</evidence>
<dbReference type="Gene3D" id="3.40.50.150">
    <property type="entry name" value="Vaccinia Virus protein VP39"/>
    <property type="match status" value="1"/>
</dbReference>
<evidence type="ECO:0000256" key="3">
    <source>
        <dbReference type="ARBA" id="ARBA00022691"/>
    </source>
</evidence>
<dbReference type="InterPro" id="IPR040758">
    <property type="entry name" value="PrmC_N"/>
</dbReference>
<dbReference type="RefSeq" id="WP_060727492.1">
    <property type="nucleotide sequence ID" value="NZ_LT009731.1"/>
</dbReference>
<evidence type="ECO:0000256" key="4">
    <source>
        <dbReference type="ARBA" id="ARBA00048391"/>
    </source>
</evidence>
<feature type="binding site" evidence="5">
    <location>
        <position position="196"/>
    </location>
    <ligand>
        <name>S-adenosyl-L-methionine</name>
        <dbReference type="ChEBI" id="CHEBI:59789"/>
    </ligand>
</feature>
<dbReference type="InterPro" id="IPR050320">
    <property type="entry name" value="N5-glutamine_MTase"/>
</dbReference>
<name>A0A1S7S4W4_AGRTU</name>
<feature type="binding site" evidence="5">
    <location>
        <begin position="196"/>
        <end position="199"/>
    </location>
    <ligand>
        <name>substrate</name>
    </ligand>
</feature>
<dbReference type="PANTHER" id="PTHR18895">
    <property type="entry name" value="HEMK METHYLTRANSFERASE"/>
    <property type="match status" value="1"/>
</dbReference>
<dbReference type="Proteomes" id="UP000191897">
    <property type="component" value="Unassembled WGS sequence"/>
</dbReference>
<feature type="binding site" evidence="5">
    <location>
        <begin position="130"/>
        <end position="134"/>
    </location>
    <ligand>
        <name>S-adenosyl-L-methionine</name>
        <dbReference type="ChEBI" id="CHEBI:59789"/>
    </ligand>
</feature>
<keyword evidence="3 5" id="KW-0949">S-adenosyl-L-methionine</keyword>
<dbReference type="InterPro" id="IPR002052">
    <property type="entry name" value="DNA_methylase_N6_adenine_CS"/>
</dbReference>
<evidence type="ECO:0000313" key="8">
    <source>
        <dbReference type="EMBL" id="CUX62474.1"/>
    </source>
</evidence>